<dbReference type="EC" id="2.3.-.-" evidence="2"/>
<dbReference type="GO" id="GO:0016746">
    <property type="term" value="F:acyltransferase activity"/>
    <property type="evidence" value="ECO:0007669"/>
    <property type="project" value="UniProtKB-KW"/>
</dbReference>
<dbReference type="Pfam" id="PF13673">
    <property type="entry name" value="Acetyltransf_10"/>
    <property type="match status" value="1"/>
</dbReference>
<gene>
    <name evidence="2" type="ORF">ACCI49_20245</name>
</gene>
<keyword evidence="2" id="KW-0012">Acyltransferase</keyword>
<dbReference type="InterPro" id="IPR000182">
    <property type="entry name" value="GNAT_dom"/>
</dbReference>
<dbReference type="RefSeq" id="WP_371841020.1">
    <property type="nucleotide sequence ID" value="NZ_JBGMEK010000079.1"/>
</dbReference>
<dbReference type="PROSITE" id="PS51186">
    <property type="entry name" value="GNAT"/>
    <property type="match status" value="1"/>
</dbReference>
<dbReference type="Proteomes" id="UP001569428">
    <property type="component" value="Unassembled WGS sequence"/>
</dbReference>
<comment type="caution">
    <text evidence="2">The sequence shown here is derived from an EMBL/GenBank/DDBJ whole genome shotgun (WGS) entry which is preliminary data.</text>
</comment>
<protein>
    <submittedName>
        <fullName evidence="2">GNAT family N-acetyltransferase</fullName>
        <ecNumber evidence="2">2.3.-.-</ecNumber>
    </submittedName>
</protein>
<dbReference type="SUPFAM" id="SSF55729">
    <property type="entry name" value="Acyl-CoA N-acyltransferases (Nat)"/>
    <property type="match status" value="1"/>
</dbReference>
<reference evidence="2 3" key="1">
    <citation type="submission" date="2024-08" db="EMBL/GenBank/DDBJ databases">
        <authorList>
            <person name="Ishaq N."/>
        </authorList>
    </citation>
    <scope>NUCLEOTIDE SEQUENCE [LARGE SCALE GENOMIC DNA]</scope>
    <source>
        <strain evidence="2 3">DSM 18651</strain>
    </source>
</reference>
<keyword evidence="3" id="KW-1185">Reference proteome</keyword>
<evidence type="ECO:0000313" key="3">
    <source>
        <dbReference type="Proteomes" id="UP001569428"/>
    </source>
</evidence>
<dbReference type="EMBL" id="JBGMEK010000079">
    <property type="protein sequence ID" value="MFA0813237.1"/>
    <property type="molecule type" value="Genomic_DNA"/>
</dbReference>
<proteinExistence type="predicted"/>
<sequence length="129" mass="14819">MKIVKYTHRYKEACITLFRSNSDKYFSDEELSEFEAYLNKDAGYKPYFIVLKNNEVIACGGYEKSGGVVGLCWGMVRRINHGQSIGTLLLEFRLESILEKYGDCKVSIDTSQHTKGFYEKYGFINPADK</sequence>
<dbReference type="InterPro" id="IPR016181">
    <property type="entry name" value="Acyl_CoA_acyltransferase"/>
</dbReference>
<organism evidence="2 3">
    <name type="scientific">Microbulbifer epialgicus</name>
    <dbReference type="NCBI Taxonomy" id="393907"/>
    <lineage>
        <taxon>Bacteria</taxon>
        <taxon>Pseudomonadati</taxon>
        <taxon>Pseudomonadota</taxon>
        <taxon>Gammaproteobacteria</taxon>
        <taxon>Cellvibrionales</taxon>
        <taxon>Microbulbiferaceae</taxon>
        <taxon>Microbulbifer</taxon>
    </lineage>
</organism>
<accession>A0ABV4P4F6</accession>
<name>A0ABV4P4F6_9GAMM</name>
<keyword evidence="2" id="KW-0808">Transferase</keyword>
<dbReference type="Gene3D" id="3.40.630.30">
    <property type="match status" value="1"/>
</dbReference>
<evidence type="ECO:0000259" key="1">
    <source>
        <dbReference type="PROSITE" id="PS51186"/>
    </source>
</evidence>
<feature type="domain" description="N-acetyltransferase" evidence="1">
    <location>
        <begin position="1"/>
        <end position="129"/>
    </location>
</feature>
<evidence type="ECO:0000313" key="2">
    <source>
        <dbReference type="EMBL" id="MFA0813237.1"/>
    </source>
</evidence>